<sequence>MKINNQKKENVQKQQKGGSVNLNFSCNKYSINKLELFQQNLLKRQYLVKQLIINLNESHLSDQMMKNLQEILLKAKVQENFELNLVSSLIESYQFISEILQSQNQLINLSLNFGAVNMFNGQIDFICKGIMNYSNLQKLKLNLTGCSIQDQGMEKLAVCLVQFKKLQHLDLNIQQNKLGEKSGNHLSAALCSLKELSILKVDLNQNQVFSSDLLANSIKNIGYLNNLQEMQIYVSHKILVFPQKDHPKYVNYLSNYFNELSKCVNLKTFSIDITPSIFNNQMLCQHLNKAIILMSFLKILKISGFEGSLSNLDQLLNGIEFHQSLVYLSIDMNIQPKNLTKHPALKKVKRLVMCQS</sequence>
<dbReference type="HOGENOM" id="CLU_779624_0_0_1"/>
<reference evidence="2" key="1">
    <citation type="journal article" date="2006" name="PLoS Biol.">
        <title>Macronuclear genome sequence of the ciliate Tetrahymena thermophila, a model eukaryote.</title>
        <authorList>
            <person name="Eisen J.A."/>
            <person name="Coyne R.S."/>
            <person name="Wu M."/>
            <person name="Wu D."/>
            <person name="Thiagarajan M."/>
            <person name="Wortman J.R."/>
            <person name="Badger J.H."/>
            <person name="Ren Q."/>
            <person name="Amedeo P."/>
            <person name="Jones K.M."/>
            <person name="Tallon L.J."/>
            <person name="Delcher A.L."/>
            <person name="Salzberg S.L."/>
            <person name="Silva J.C."/>
            <person name="Haas B.J."/>
            <person name="Majoros W.H."/>
            <person name="Farzad M."/>
            <person name="Carlton J.M."/>
            <person name="Smith R.K. Jr."/>
            <person name="Garg J."/>
            <person name="Pearlman R.E."/>
            <person name="Karrer K.M."/>
            <person name="Sun L."/>
            <person name="Manning G."/>
            <person name="Elde N.C."/>
            <person name="Turkewitz A.P."/>
            <person name="Asai D.J."/>
            <person name="Wilkes D.E."/>
            <person name="Wang Y."/>
            <person name="Cai H."/>
            <person name="Collins K."/>
            <person name="Stewart B.A."/>
            <person name="Lee S.R."/>
            <person name="Wilamowska K."/>
            <person name="Weinberg Z."/>
            <person name="Ruzzo W.L."/>
            <person name="Wloga D."/>
            <person name="Gaertig J."/>
            <person name="Frankel J."/>
            <person name="Tsao C.-C."/>
            <person name="Gorovsky M.A."/>
            <person name="Keeling P.J."/>
            <person name="Waller R.F."/>
            <person name="Patron N.J."/>
            <person name="Cherry J.M."/>
            <person name="Stover N.A."/>
            <person name="Krieger C.J."/>
            <person name="del Toro C."/>
            <person name="Ryder H.F."/>
            <person name="Williamson S.C."/>
            <person name="Barbeau R.A."/>
            <person name="Hamilton E.P."/>
            <person name="Orias E."/>
        </authorList>
    </citation>
    <scope>NUCLEOTIDE SEQUENCE [LARGE SCALE GENOMIC DNA]</scope>
    <source>
        <strain evidence="2">SB210</strain>
    </source>
</reference>
<dbReference type="InterPro" id="IPR032675">
    <property type="entry name" value="LRR_dom_sf"/>
</dbReference>
<dbReference type="Gene3D" id="3.80.10.10">
    <property type="entry name" value="Ribonuclease Inhibitor"/>
    <property type="match status" value="1"/>
</dbReference>
<protein>
    <recommendedName>
        <fullName evidence="3">Kinase domain protein</fullName>
    </recommendedName>
</protein>
<proteinExistence type="predicted"/>
<evidence type="ECO:0008006" key="3">
    <source>
        <dbReference type="Google" id="ProtNLM"/>
    </source>
</evidence>
<dbReference type="GeneID" id="7832524"/>
<organism evidence="1 2">
    <name type="scientific">Tetrahymena thermophila (strain SB210)</name>
    <dbReference type="NCBI Taxonomy" id="312017"/>
    <lineage>
        <taxon>Eukaryota</taxon>
        <taxon>Sar</taxon>
        <taxon>Alveolata</taxon>
        <taxon>Ciliophora</taxon>
        <taxon>Intramacronucleata</taxon>
        <taxon>Oligohymenophorea</taxon>
        <taxon>Hymenostomatida</taxon>
        <taxon>Tetrahymenina</taxon>
        <taxon>Tetrahymenidae</taxon>
        <taxon>Tetrahymena</taxon>
    </lineage>
</organism>
<evidence type="ECO:0000313" key="1">
    <source>
        <dbReference type="EMBL" id="EAR97159.1"/>
    </source>
</evidence>
<dbReference type="RefSeq" id="XP_001017404.1">
    <property type="nucleotide sequence ID" value="XM_001017404.1"/>
</dbReference>
<keyword evidence="2" id="KW-1185">Reference proteome</keyword>
<dbReference type="KEGG" id="tet:TTHERM_00476970"/>
<dbReference type="AlphaFoldDB" id="I7LV41"/>
<name>I7LV41_TETTS</name>
<accession>I7LV41</accession>
<dbReference type="Proteomes" id="UP000009168">
    <property type="component" value="Unassembled WGS sequence"/>
</dbReference>
<dbReference type="EMBL" id="GG662667">
    <property type="protein sequence ID" value="EAR97159.1"/>
    <property type="molecule type" value="Genomic_DNA"/>
</dbReference>
<dbReference type="SUPFAM" id="SSF52047">
    <property type="entry name" value="RNI-like"/>
    <property type="match status" value="1"/>
</dbReference>
<gene>
    <name evidence="1" type="ORF">TTHERM_00476970</name>
</gene>
<dbReference type="InParanoid" id="I7LV41"/>
<evidence type="ECO:0000313" key="2">
    <source>
        <dbReference type="Proteomes" id="UP000009168"/>
    </source>
</evidence>